<evidence type="ECO:0000256" key="1">
    <source>
        <dbReference type="PROSITE-ProRule" id="PRU00409"/>
    </source>
</evidence>
<evidence type="ECO:0000259" key="2">
    <source>
        <dbReference type="PROSITE" id="PS50975"/>
    </source>
</evidence>
<organism evidence="3 4">
    <name type="scientific">Streptomyces marianii</name>
    <dbReference type="NCBI Taxonomy" id="1817406"/>
    <lineage>
        <taxon>Bacteria</taxon>
        <taxon>Bacillati</taxon>
        <taxon>Actinomycetota</taxon>
        <taxon>Actinomycetes</taxon>
        <taxon>Kitasatosporales</taxon>
        <taxon>Streptomycetaceae</taxon>
        <taxon>Streptomyces</taxon>
    </lineage>
</organism>
<gene>
    <name evidence="3" type="ORF">FEF34_37540</name>
</gene>
<dbReference type="InterPro" id="IPR040754">
    <property type="entry name" value="PreAtp-grasp"/>
</dbReference>
<feature type="domain" description="ATP-grasp" evidence="2">
    <location>
        <begin position="146"/>
        <end position="356"/>
    </location>
</feature>
<dbReference type="Gene3D" id="3.30.470.20">
    <property type="entry name" value="ATP-grasp fold, B domain"/>
    <property type="match status" value="1"/>
</dbReference>
<dbReference type="InterPro" id="IPR053269">
    <property type="entry name" value="Asp-Met_ligase"/>
</dbReference>
<dbReference type="InterPro" id="IPR005479">
    <property type="entry name" value="CPAse_ATP-bd"/>
</dbReference>
<dbReference type="Proteomes" id="UP000305921">
    <property type="component" value="Unassembled WGS sequence"/>
</dbReference>
<evidence type="ECO:0000313" key="3">
    <source>
        <dbReference type="EMBL" id="TLQ48725.1"/>
    </source>
</evidence>
<sequence length="442" mass="47821">MVLLGNFGVEDQWAADEPGLPRIAVSATREIAHRMDEFCLLLAGAQDHVLLKSTPDDGHLAHLAALGFELPRVLTPALQDPDRTVTEDVLADPALLKEIGSLPGSPLLWPHGVSEREELLAESAGLPLACPSARICKTVNGKAYSRRIADELGLRQAQGWICRTVSELHSAAAGAGHLLDRGGTVVMKDSYGVSGKGLLVLSDRSALERVVRKIARRGERTGDDRVNMVVETWVAKKTDLNYQFTIDRAGNCTFDFVREAVTEGGVHKGHRIPARLDSDQGAELAEASRRIGARLHADGYVGAVGVDAMVDPDGGLYPIVEINARNNMSTYQERVRERLIPGGRVALATQYPLTLSVHLPFDCLADRLRDTLMTPESPEGLLVSNFATVNAAEHRLLADGREAFDGRLYGIVVADSDDRLTALDQQIAAHITAITEENGHGH</sequence>
<dbReference type="RefSeq" id="WP_138057972.1">
    <property type="nucleotide sequence ID" value="NZ_VAWE01000001.1"/>
</dbReference>
<dbReference type="InterPro" id="IPR011761">
    <property type="entry name" value="ATP-grasp"/>
</dbReference>
<dbReference type="Pfam" id="PF02786">
    <property type="entry name" value="CPSase_L_D2"/>
    <property type="match status" value="1"/>
</dbReference>
<dbReference type="EMBL" id="VAWE01000001">
    <property type="protein sequence ID" value="TLQ48725.1"/>
    <property type="molecule type" value="Genomic_DNA"/>
</dbReference>
<reference evidence="3 4" key="1">
    <citation type="submission" date="2019-05" db="EMBL/GenBank/DDBJ databases">
        <title>Streptomyces marianii sp. nov., a novel marine actinomycete from southern coast of India.</title>
        <authorList>
            <person name="Iniyan A.M."/>
            <person name="Wink J."/>
            <person name="Ramprasad E."/>
            <person name="Ramana C.V."/>
            <person name="Bunk B."/>
            <person name="Sproer C."/>
            <person name="Joseph F.-J.R.S."/>
            <person name="Vincent S.G.P."/>
        </authorList>
    </citation>
    <scope>NUCLEOTIDE SEQUENCE [LARGE SCALE GENOMIC DNA]</scope>
    <source>
        <strain evidence="3 4">ICN19</strain>
    </source>
</reference>
<name>A0A5R9EHI1_9ACTN</name>
<dbReference type="SUPFAM" id="SSF56059">
    <property type="entry name" value="Glutathione synthetase ATP-binding domain-like"/>
    <property type="match status" value="1"/>
</dbReference>
<protein>
    <submittedName>
        <fullName evidence="3">ATP-grasp domain-containing protein</fullName>
    </submittedName>
</protein>
<dbReference type="AlphaFoldDB" id="A0A5R9EHI1"/>
<dbReference type="GO" id="GO:0005524">
    <property type="term" value="F:ATP binding"/>
    <property type="evidence" value="ECO:0007669"/>
    <property type="project" value="UniProtKB-UniRule"/>
</dbReference>
<dbReference type="Pfam" id="PF18604">
    <property type="entry name" value="PreAtp-grasp"/>
    <property type="match status" value="1"/>
</dbReference>
<keyword evidence="4" id="KW-1185">Reference proteome</keyword>
<keyword evidence="1" id="KW-0547">Nucleotide-binding</keyword>
<comment type="caution">
    <text evidence="3">The sequence shown here is derived from an EMBL/GenBank/DDBJ whole genome shotgun (WGS) entry which is preliminary data.</text>
</comment>
<keyword evidence="1" id="KW-0067">ATP-binding</keyword>
<evidence type="ECO:0000313" key="4">
    <source>
        <dbReference type="Proteomes" id="UP000305921"/>
    </source>
</evidence>
<dbReference type="GO" id="GO:0046872">
    <property type="term" value="F:metal ion binding"/>
    <property type="evidence" value="ECO:0007669"/>
    <property type="project" value="InterPro"/>
</dbReference>
<proteinExistence type="predicted"/>
<dbReference type="OrthoDB" id="20966at2"/>
<accession>A0A5R9EHI1</accession>
<dbReference type="PANTHER" id="PTHR37018:SF1">
    <property type="entry name" value="CULTURE SPECIFIC PROTEIN, PUTATIVE (AFU_ORTHOLOGUE AFUA_2G00130)-RELATED"/>
    <property type="match status" value="1"/>
</dbReference>
<dbReference type="PANTHER" id="PTHR37018">
    <property type="entry name" value="CULTURE SPECIFIC PROTEIN, PUTATIVE (AFU_ORTHOLOGUE AFUA_2G00130)-RELATED"/>
    <property type="match status" value="1"/>
</dbReference>
<dbReference type="PROSITE" id="PS50975">
    <property type="entry name" value="ATP_GRASP"/>
    <property type="match status" value="1"/>
</dbReference>